<sequence length="74" mass="8268">MRIRTVLRPELVNSAQVSELRQPDLRLFGRSDSLGCEAVPNTSYELDADLSGSEVKRRWLTLIGLGPGKNSRLE</sequence>
<name>A0A3S5BPK2_9PLAT</name>
<gene>
    <name evidence="1" type="ORF">PXEA_LOCUS5766</name>
</gene>
<accession>A0A3S5BPK2</accession>
<dbReference type="AlphaFoldDB" id="A0A3S5BPK2"/>
<reference evidence="1" key="1">
    <citation type="submission" date="2018-11" db="EMBL/GenBank/DDBJ databases">
        <authorList>
            <consortium name="Pathogen Informatics"/>
        </authorList>
    </citation>
    <scope>NUCLEOTIDE SEQUENCE</scope>
</reference>
<dbReference type="EMBL" id="CAAALY010014456">
    <property type="protein sequence ID" value="VEL12326.1"/>
    <property type="molecule type" value="Genomic_DNA"/>
</dbReference>
<comment type="caution">
    <text evidence="1">The sequence shown here is derived from an EMBL/GenBank/DDBJ whole genome shotgun (WGS) entry which is preliminary data.</text>
</comment>
<evidence type="ECO:0000313" key="2">
    <source>
        <dbReference type="Proteomes" id="UP000784294"/>
    </source>
</evidence>
<evidence type="ECO:0000313" key="1">
    <source>
        <dbReference type="EMBL" id="VEL12326.1"/>
    </source>
</evidence>
<organism evidence="1 2">
    <name type="scientific">Protopolystoma xenopodis</name>
    <dbReference type="NCBI Taxonomy" id="117903"/>
    <lineage>
        <taxon>Eukaryota</taxon>
        <taxon>Metazoa</taxon>
        <taxon>Spiralia</taxon>
        <taxon>Lophotrochozoa</taxon>
        <taxon>Platyhelminthes</taxon>
        <taxon>Monogenea</taxon>
        <taxon>Polyopisthocotylea</taxon>
        <taxon>Polystomatidea</taxon>
        <taxon>Polystomatidae</taxon>
        <taxon>Protopolystoma</taxon>
    </lineage>
</organism>
<protein>
    <submittedName>
        <fullName evidence="1">Uncharacterized protein</fullName>
    </submittedName>
</protein>
<dbReference type="Proteomes" id="UP000784294">
    <property type="component" value="Unassembled WGS sequence"/>
</dbReference>
<proteinExistence type="predicted"/>
<keyword evidence="2" id="KW-1185">Reference proteome</keyword>